<dbReference type="AlphaFoldDB" id="A0A9J5YED8"/>
<proteinExistence type="predicted"/>
<dbReference type="Proteomes" id="UP000824120">
    <property type="component" value="Chromosome 7"/>
</dbReference>
<protein>
    <submittedName>
        <fullName evidence="1">Uncharacterized protein</fullName>
    </submittedName>
</protein>
<dbReference type="EMBL" id="JACXVP010000007">
    <property type="protein sequence ID" value="KAG5597366.1"/>
    <property type="molecule type" value="Genomic_DNA"/>
</dbReference>
<accession>A0A9J5YED8</accession>
<feature type="non-terminal residue" evidence="1">
    <location>
        <position position="138"/>
    </location>
</feature>
<gene>
    <name evidence="1" type="ORF">H5410_038598</name>
</gene>
<comment type="caution">
    <text evidence="1">The sequence shown here is derived from an EMBL/GenBank/DDBJ whole genome shotgun (WGS) entry which is preliminary data.</text>
</comment>
<organism evidence="1 2">
    <name type="scientific">Solanum commersonii</name>
    <name type="common">Commerson's wild potato</name>
    <name type="synonym">Commerson's nightshade</name>
    <dbReference type="NCBI Taxonomy" id="4109"/>
    <lineage>
        <taxon>Eukaryota</taxon>
        <taxon>Viridiplantae</taxon>
        <taxon>Streptophyta</taxon>
        <taxon>Embryophyta</taxon>
        <taxon>Tracheophyta</taxon>
        <taxon>Spermatophyta</taxon>
        <taxon>Magnoliopsida</taxon>
        <taxon>eudicotyledons</taxon>
        <taxon>Gunneridae</taxon>
        <taxon>Pentapetalae</taxon>
        <taxon>asterids</taxon>
        <taxon>lamiids</taxon>
        <taxon>Solanales</taxon>
        <taxon>Solanaceae</taxon>
        <taxon>Solanoideae</taxon>
        <taxon>Solaneae</taxon>
        <taxon>Solanum</taxon>
    </lineage>
</organism>
<keyword evidence="2" id="KW-1185">Reference proteome</keyword>
<reference evidence="1 2" key="1">
    <citation type="submission" date="2020-09" db="EMBL/GenBank/DDBJ databases">
        <title>De no assembly of potato wild relative species, Solanum commersonii.</title>
        <authorList>
            <person name="Cho K."/>
        </authorList>
    </citation>
    <scope>NUCLEOTIDE SEQUENCE [LARGE SCALE GENOMIC DNA]</scope>
    <source>
        <strain evidence="1">LZ3.2</strain>
        <tissue evidence="1">Leaf</tissue>
    </source>
</reference>
<sequence>QLNLKILFERLLDLNRKHHYSYIALLEPFQSPSEIDRYMRGLGKQHAKVNCSSRILLFWDEEWEELDCIGSLGGNMRQHQNCRVYSKQYQPSSCGLYGKEEMPSSMKVTSVGKKMVEMAIEVVRQMVKTQFPRIKNMR</sequence>
<evidence type="ECO:0000313" key="2">
    <source>
        <dbReference type="Proteomes" id="UP000824120"/>
    </source>
</evidence>
<evidence type="ECO:0000313" key="1">
    <source>
        <dbReference type="EMBL" id="KAG5597366.1"/>
    </source>
</evidence>
<name>A0A9J5YED8_SOLCO</name>